<evidence type="ECO:0000313" key="1">
    <source>
        <dbReference type="EMBL" id="RDG36630.1"/>
    </source>
</evidence>
<dbReference type="InterPro" id="IPR027417">
    <property type="entry name" value="P-loop_NTPase"/>
</dbReference>
<gene>
    <name evidence="1" type="ORF">DVH02_18625</name>
</gene>
<dbReference type="Proteomes" id="UP000253741">
    <property type="component" value="Unassembled WGS sequence"/>
</dbReference>
<dbReference type="RefSeq" id="WP_114624949.1">
    <property type="nucleotide sequence ID" value="NZ_QQNA01000145.1"/>
</dbReference>
<organism evidence="1 2">
    <name type="scientific">Streptomyces corynorhini</name>
    <dbReference type="NCBI Taxonomy" id="2282652"/>
    <lineage>
        <taxon>Bacteria</taxon>
        <taxon>Bacillati</taxon>
        <taxon>Actinomycetota</taxon>
        <taxon>Actinomycetes</taxon>
        <taxon>Kitasatosporales</taxon>
        <taxon>Streptomycetaceae</taxon>
        <taxon>Streptomyces</taxon>
    </lineage>
</organism>
<dbReference type="AlphaFoldDB" id="A0A370B494"/>
<comment type="caution">
    <text evidence="1">The sequence shown here is derived from an EMBL/GenBank/DDBJ whole genome shotgun (WGS) entry which is preliminary data.</text>
</comment>
<dbReference type="OrthoDB" id="3512096at2"/>
<keyword evidence="2" id="KW-1185">Reference proteome</keyword>
<dbReference type="SUPFAM" id="SSF52540">
    <property type="entry name" value="P-loop containing nucleoside triphosphate hydrolases"/>
    <property type="match status" value="1"/>
</dbReference>
<protein>
    <submittedName>
        <fullName evidence="1">Uncharacterized protein</fullName>
    </submittedName>
</protein>
<name>A0A370B494_9ACTN</name>
<dbReference type="EMBL" id="QQNA01000145">
    <property type="protein sequence ID" value="RDG36630.1"/>
    <property type="molecule type" value="Genomic_DNA"/>
</dbReference>
<accession>A0A370B494</accession>
<evidence type="ECO:0000313" key="2">
    <source>
        <dbReference type="Proteomes" id="UP000253741"/>
    </source>
</evidence>
<sequence length="687" mass="75792">MPTERPQGVKSVVRLFNECRTRTGGGRELPIITLLGRRGSGKTTTLRWLGYLASNRPNALYDFASAPAKRPHEVAARLALGLSYRFPRQPAVLFPRLALGLLVAHTSINLNGADARAVRAELKRALRQAKESSEAYEKAHGTVEAIGVLQDLNLLPLPGLDLVLKLVQFGLPRLPVTVMWRTGLSWYADGPHRPVDALMRLNELAGSEAAADAEQVDRLLCGAFVEDLRDHFARHPRDKECVALLDNIDAPRGRQFLDLLVRVREANAARGRGHDPLLVVATAANARGVPGPYAPDLPAELRARAPEDASYEDWRMSIPRPASTSKWHWYPVRLRDLTEPEVTTLAERTAASLGPATPLIHRLSYGHPWSARALLDAAYAIVVERGGGAAELRHILDSHASVPGPPEDPMPLDAAARRYLLRDLSEGQRAALQVCAAARAFDSALDAGVLEEFDQLTKDTLRRDVDARLWLVPPVPEDAGTRGGRGSGYLEHCREEGRPAVVLQPWLRLVLLEALSHEPPDDPSGWVTTHEALRGWHRRERWPRRHLLDAHYHSLALNELDRTVGYLAEQFGDLPSTDQWLYELYAITAAPMRVPVAPPGPGRRGPSPADRVRQLARQLAPASLGQHWPLTMLVTALWLAADPRNRVAHSAPELNSTIAAMFHRLAALPHSGAAGLLREAERYEPRP</sequence>
<reference evidence="1 2" key="1">
    <citation type="submission" date="2018-07" db="EMBL/GenBank/DDBJ databases">
        <title>Streptomyces species from bats.</title>
        <authorList>
            <person name="Dunlap C."/>
        </authorList>
    </citation>
    <scope>NUCLEOTIDE SEQUENCE [LARGE SCALE GENOMIC DNA]</scope>
    <source>
        <strain evidence="1 2">AC230</strain>
    </source>
</reference>
<proteinExistence type="predicted"/>